<evidence type="ECO:0000256" key="8">
    <source>
        <dbReference type="RuleBase" id="RU361257"/>
    </source>
</evidence>
<dbReference type="GO" id="GO:0009307">
    <property type="term" value="P:DNA restriction-modification system"/>
    <property type="evidence" value="ECO:0007669"/>
    <property type="project" value="InterPro"/>
</dbReference>
<dbReference type="PANTHER" id="PTHR30481:SF3">
    <property type="entry name" value="DNA ADENINE METHYLASE"/>
    <property type="match status" value="1"/>
</dbReference>
<dbReference type="Pfam" id="PF02086">
    <property type="entry name" value="MethyltransfD12"/>
    <property type="match status" value="1"/>
</dbReference>
<dbReference type="GO" id="GO:0032259">
    <property type="term" value="P:methylation"/>
    <property type="evidence" value="ECO:0007669"/>
    <property type="project" value="UniProtKB-KW"/>
</dbReference>
<feature type="binding site" evidence="7">
    <location>
        <position position="230"/>
    </location>
    <ligand>
        <name>S-adenosyl-L-methionine</name>
        <dbReference type="ChEBI" id="CHEBI:59789"/>
    </ligand>
</feature>
<dbReference type="EMBL" id="AMFJ01028918">
    <property type="protein sequence ID" value="EKD44285.1"/>
    <property type="molecule type" value="Genomic_DNA"/>
</dbReference>
<proteinExistence type="inferred from homology"/>
<dbReference type="Gene3D" id="1.10.1020.10">
    <property type="entry name" value="Adenine-specific Methyltransferase, Domain 2"/>
    <property type="match status" value="1"/>
</dbReference>
<dbReference type="PROSITE" id="PS00092">
    <property type="entry name" value="N6_MTASE"/>
    <property type="match status" value="1"/>
</dbReference>
<evidence type="ECO:0000256" key="4">
    <source>
        <dbReference type="ARBA" id="ARBA00022679"/>
    </source>
</evidence>
<organism evidence="9">
    <name type="scientific">uncultured bacterium</name>
    <name type="common">gcode 4</name>
    <dbReference type="NCBI Taxonomy" id="1234023"/>
    <lineage>
        <taxon>Bacteria</taxon>
        <taxon>environmental samples</taxon>
    </lineage>
</organism>
<dbReference type="PRINTS" id="PR00505">
    <property type="entry name" value="D12N6MTFRASE"/>
</dbReference>
<dbReference type="InterPro" id="IPR012263">
    <property type="entry name" value="M_m6A_EcoRV"/>
</dbReference>
<dbReference type="EC" id="2.1.1.72" evidence="2 8"/>
<dbReference type="GO" id="GO:0043565">
    <property type="term" value="F:sequence-specific DNA binding"/>
    <property type="evidence" value="ECO:0007669"/>
    <property type="project" value="TreeGrafter"/>
</dbReference>
<dbReference type="InterPro" id="IPR012327">
    <property type="entry name" value="MeTrfase_D12"/>
</dbReference>
<dbReference type="InterPro" id="IPR002052">
    <property type="entry name" value="DNA_methylase_N6_adenine_CS"/>
</dbReference>
<dbReference type="GO" id="GO:1904047">
    <property type="term" value="F:S-adenosyl-L-methionine binding"/>
    <property type="evidence" value="ECO:0007669"/>
    <property type="project" value="TreeGrafter"/>
</dbReference>
<name>K1YMU4_9BACT</name>
<dbReference type="GO" id="GO:0006298">
    <property type="term" value="P:mismatch repair"/>
    <property type="evidence" value="ECO:0007669"/>
    <property type="project" value="TreeGrafter"/>
</dbReference>
<evidence type="ECO:0000256" key="6">
    <source>
        <dbReference type="ARBA" id="ARBA00047942"/>
    </source>
</evidence>
<gene>
    <name evidence="9" type="ORF">ACD_71C00187G0007</name>
</gene>
<dbReference type="InterPro" id="IPR023095">
    <property type="entry name" value="Ade_MeTrfase_dom_2"/>
</dbReference>
<dbReference type="GO" id="GO:0009007">
    <property type="term" value="F:site-specific DNA-methyltransferase (adenine-specific) activity"/>
    <property type="evidence" value="ECO:0007669"/>
    <property type="project" value="UniProtKB-UniRule"/>
</dbReference>
<evidence type="ECO:0000256" key="3">
    <source>
        <dbReference type="ARBA" id="ARBA00022603"/>
    </source>
</evidence>
<keyword evidence="4 8" id="KW-0808">Transferase</keyword>
<evidence type="ECO:0000313" key="9">
    <source>
        <dbReference type="EMBL" id="EKD44285.1"/>
    </source>
</evidence>
<dbReference type="PIRSF" id="PIRSF000398">
    <property type="entry name" value="M_m6A_EcoRV"/>
    <property type="match status" value="1"/>
</dbReference>
<evidence type="ECO:0000256" key="7">
    <source>
        <dbReference type="PIRSR" id="PIRSR000398-1"/>
    </source>
</evidence>
<keyword evidence="5 8" id="KW-0949">S-adenosyl-L-methionine</keyword>
<feature type="binding site" evidence="7">
    <location>
        <position position="54"/>
    </location>
    <ligand>
        <name>S-adenosyl-L-methionine</name>
        <dbReference type="ChEBI" id="CHEBI:59789"/>
    </ligand>
</feature>
<dbReference type="SUPFAM" id="SSF53335">
    <property type="entry name" value="S-adenosyl-L-methionine-dependent methyltransferases"/>
    <property type="match status" value="1"/>
</dbReference>
<dbReference type="AlphaFoldDB" id="K1YMU4"/>
<feature type="binding site" evidence="7">
    <location>
        <position position="99"/>
    </location>
    <ligand>
        <name>S-adenosyl-L-methionine</name>
        <dbReference type="ChEBI" id="CHEBI:59789"/>
    </ligand>
</feature>
<comment type="similarity">
    <text evidence="1 8">Belongs to the N(4)/N(6)-methyltransferase family.</text>
</comment>
<feature type="binding site" evidence="7">
    <location>
        <position position="58"/>
    </location>
    <ligand>
        <name>S-adenosyl-L-methionine</name>
        <dbReference type="ChEBI" id="CHEBI:59789"/>
    </ligand>
</feature>
<protein>
    <recommendedName>
        <fullName evidence="2 8">Site-specific DNA-methyltransferase (adenine-specific)</fullName>
        <ecNumber evidence="2 8">2.1.1.72</ecNumber>
    </recommendedName>
</protein>
<evidence type="ECO:0000256" key="1">
    <source>
        <dbReference type="ARBA" id="ARBA00006594"/>
    </source>
</evidence>
<evidence type="ECO:0000256" key="2">
    <source>
        <dbReference type="ARBA" id="ARBA00011900"/>
    </source>
</evidence>
<dbReference type="InterPro" id="IPR029063">
    <property type="entry name" value="SAM-dependent_MTases_sf"/>
</dbReference>
<dbReference type="Gene3D" id="3.40.50.150">
    <property type="entry name" value="Vaccinia Virus protein VP39"/>
    <property type="match status" value="1"/>
</dbReference>
<keyword evidence="3 8" id="KW-0489">Methyltransferase</keyword>
<reference evidence="9" key="1">
    <citation type="journal article" date="2012" name="Science">
        <title>Fermentation, hydrogen, and sulfur metabolism in multiple uncultivated bacterial phyla.</title>
        <authorList>
            <person name="Wrighton K.C."/>
            <person name="Thomas B.C."/>
            <person name="Sharon I."/>
            <person name="Miller C.S."/>
            <person name="Castelle C.J."/>
            <person name="VerBerkmoes N.C."/>
            <person name="Wilkins M.J."/>
            <person name="Hettich R.L."/>
            <person name="Lipton M.S."/>
            <person name="Williams K.H."/>
            <person name="Long P.E."/>
            <person name="Banfield J.F."/>
        </authorList>
    </citation>
    <scope>NUCLEOTIDE SEQUENCE [LARGE SCALE GENOMIC DNA]</scope>
</reference>
<dbReference type="PANTHER" id="PTHR30481">
    <property type="entry name" value="DNA ADENINE METHYLASE"/>
    <property type="match status" value="1"/>
</dbReference>
<evidence type="ECO:0000256" key="5">
    <source>
        <dbReference type="ARBA" id="ARBA00022691"/>
    </source>
</evidence>
<dbReference type="NCBIfam" id="TIGR00571">
    <property type="entry name" value="dam"/>
    <property type="match status" value="1"/>
</dbReference>
<comment type="caution">
    <text evidence="9">The sequence shown here is derived from an EMBL/GenBank/DDBJ whole genome shotgun (WGS) entry which is preliminary data.</text>
</comment>
<accession>K1YMU4</accession>
<comment type="catalytic activity">
    <reaction evidence="6 8">
        <text>a 2'-deoxyadenosine in DNA + S-adenosyl-L-methionine = an N(6)-methyl-2'-deoxyadenosine in DNA + S-adenosyl-L-homocysteine + H(+)</text>
        <dbReference type="Rhea" id="RHEA:15197"/>
        <dbReference type="Rhea" id="RHEA-COMP:12418"/>
        <dbReference type="Rhea" id="RHEA-COMP:12419"/>
        <dbReference type="ChEBI" id="CHEBI:15378"/>
        <dbReference type="ChEBI" id="CHEBI:57856"/>
        <dbReference type="ChEBI" id="CHEBI:59789"/>
        <dbReference type="ChEBI" id="CHEBI:90615"/>
        <dbReference type="ChEBI" id="CHEBI:90616"/>
        <dbReference type="EC" id="2.1.1.72"/>
    </reaction>
</comment>
<sequence length="323" mass="37888">MTTETIQSLAYRFWLTCLVVKSWIESKSLKDETSAIKFFDENLPYIKATPFVKWVGGKRQLIKQLELLFPKKYNNYFEPFVGWWAVFFNVQKEKSFLSDINEELINTYQVVKTHPEELIQFLKTLEFTKERYTEIRAWDREAGGLKKHSKIQRAGRFIYLNRTCFNGLHRVNSRGEFNVPMGAYKNPDFVQEKNILNTSKLLKQTKAEIKLQSFEKVLEKAQSGDFVYFDPPYDTLTETANFTSYNKSEFGRDMQVKLAEVFRELDARGCKVMLSNHNTPFIRELYQGLRIEKLSFEVVHARRNVNSNAGGRGEVEEIVVINY</sequence>